<dbReference type="GO" id="GO:0016020">
    <property type="term" value="C:membrane"/>
    <property type="evidence" value="ECO:0007669"/>
    <property type="project" value="TreeGrafter"/>
</dbReference>
<evidence type="ECO:0000256" key="5">
    <source>
        <dbReference type="RuleBase" id="RU362121"/>
    </source>
</evidence>
<dbReference type="EMBL" id="LXJU01000004">
    <property type="protein sequence ID" value="OGE55586.1"/>
    <property type="molecule type" value="Genomic_DNA"/>
</dbReference>
<dbReference type="SUPFAM" id="SSF55856">
    <property type="entry name" value="Cytochrome b5-like heme/steroid binding domain"/>
    <property type="match status" value="1"/>
</dbReference>
<dbReference type="Proteomes" id="UP000177622">
    <property type="component" value="Unassembled WGS sequence"/>
</dbReference>
<proteinExistence type="inferred from homology"/>
<dbReference type="PROSITE" id="PS50255">
    <property type="entry name" value="CYTOCHROME_B5_2"/>
    <property type="match status" value="1"/>
</dbReference>
<evidence type="ECO:0000256" key="2">
    <source>
        <dbReference type="ARBA" id="ARBA00022723"/>
    </source>
</evidence>
<evidence type="ECO:0000256" key="1">
    <source>
        <dbReference type="ARBA" id="ARBA00022617"/>
    </source>
</evidence>
<gene>
    <name evidence="7" type="ORF">PENARI_c004G11606</name>
</gene>
<dbReference type="InterPro" id="IPR001199">
    <property type="entry name" value="Cyt_B5-like_heme/steroid-bd"/>
</dbReference>
<evidence type="ECO:0000256" key="4">
    <source>
        <dbReference type="ARBA" id="ARBA00038168"/>
    </source>
</evidence>
<evidence type="ECO:0000313" key="8">
    <source>
        <dbReference type="Proteomes" id="UP000177622"/>
    </source>
</evidence>
<keyword evidence="3 5" id="KW-0408">Iron</keyword>
<dbReference type="Gene3D" id="3.10.120.10">
    <property type="entry name" value="Cytochrome b5-like heme/steroid binding domain"/>
    <property type="match status" value="1"/>
</dbReference>
<dbReference type="RefSeq" id="XP_022491015.1">
    <property type="nucleotide sequence ID" value="XM_022629465.1"/>
</dbReference>
<comment type="caution">
    <text evidence="7">The sequence shown here is derived from an EMBL/GenBank/DDBJ whole genome shotgun (WGS) entry which is preliminary data.</text>
</comment>
<evidence type="ECO:0000259" key="6">
    <source>
        <dbReference type="PROSITE" id="PS50255"/>
    </source>
</evidence>
<evidence type="ECO:0000313" key="7">
    <source>
        <dbReference type="EMBL" id="OGE55586.1"/>
    </source>
</evidence>
<dbReference type="STRING" id="1835702.A0A1F5LR59"/>
<name>A0A1F5LR59_PENAI</name>
<dbReference type="AlphaFoldDB" id="A0A1F5LR59"/>
<dbReference type="GO" id="GO:0020037">
    <property type="term" value="F:heme binding"/>
    <property type="evidence" value="ECO:0007669"/>
    <property type="project" value="UniProtKB-UniRule"/>
</dbReference>
<evidence type="ECO:0000256" key="3">
    <source>
        <dbReference type="ARBA" id="ARBA00023004"/>
    </source>
</evidence>
<dbReference type="GeneID" id="34574199"/>
<reference evidence="7 8" key="1">
    <citation type="journal article" date="2016" name="Sci. Rep.">
        <title>Penicillium arizonense, a new, genome sequenced fungal species, reveals a high chemical diversity in secreted metabolites.</title>
        <authorList>
            <person name="Grijseels S."/>
            <person name="Nielsen J.C."/>
            <person name="Randelovic M."/>
            <person name="Nielsen J."/>
            <person name="Nielsen K.F."/>
            <person name="Workman M."/>
            <person name="Frisvad J.C."/>
        </authorList>
    </citation>
    <scope>NUCLEOTIDE SEQUENCE [LARGE SCALE GENOMIC DNA]</scope>
    <source>
        <strain evidence="7 8">CBS 141311</strain>
    </source>
</reference>
<accession>A0A1F5LR59</accession>
<keyword evidence="1 5" id="KW-0349">Heme</keyword>
<dbReference type="PANTHER" id="PTHR19359:SF14">
    <property type="entry name" value="CYTOCHROME B5 A"/>
    <property type="match status" value="1"/>
</dbReference>
<dbReference type="OrthoDB" id="260519at2759"/>
<comment type="similarity">
    <text evidence="4 5">Belongs to the cytochrome b5 family.</text>
</comment>
<dbReference type="PANTHER" id="PTHR19359">
    <property type="entry name" value="CYTOCHROME B5"/>
    <property type="match status" value="1"/>
</dbReference>
<protein>
    <recommendedName>
        <fullName evidence="6">Cytochrome b5 heme-binding domain-containing protein</fullName>
    </recommendedName>
</protein>
<dbReference type="InterPro" id="IPR050668">
    <property type="entry name" value="Cytochrome_b5"/>
</dbReference>
<dbReference type="Pfam" id="PF00173">
    <property type="entry name" value="Cyt-b5"/>
    <property type="match status" value="1"/>
</dbReference>
<dbReference type="GO" id="GO:0046872">
    <property type="term" value="F:metal ion binding"/>
    <property type="evidence" value="ECO:0007669"/>
    <property type="project" value="UniProtKB-UniRule"/>
</dbReference>
<keyword evidence="2 5" id="KW-0479">Metal-binding</keyword>
<keyword evidence="8" id="KW-1185">Reference proteome</keyword>
<dbReference type="InterPro" id="IPR018506">
    <property type="entry name" value="Cyt_B5_heme-BS"/>
</dbReference>
<dbReference type="PROSITE" id="PS00191">
    <property type="entry name" value="CYTOCHROME_B5_1"/>
    <property type="match status" value="1"/>
</dbReference>
<feature type="domain" description="Cytochrome b5 heme-binding" evidence="6">
    <location>
        <begin position="3"/>
        <end position="49"/>
    </location>
</feature>
<organism evidence="7 8">
    <name type="scientific">Penicillium arizonense</name>
    <dbReference type="NCBI Taxonomy" id="1835702"/>
    <lineage>
        <taxon>Eukaryota</taxon>
        <taxon>Fungi</taxon>
        <taxon>Dikarya</taxon>
        <taxon>Ascomycota</taxon>
        <taxon>Pezizomycotina</taxon>
        <taxon>Eurotiomycetes</taxon>
        <taxon>Eurotiomycetidae</taxon>
        <taxon>Eurotiales</taxon>
        <taxon>Aspergillaceae</taxon>
        <taxon>Penicillium</taxon>
    </lineage>
</organism>
<dbReference type="InterPro" id="IPR036400">
    <property type="entry name" value="Cyt_B5-like_heme/steroid_sf"/>
</dbReference>
<sequence length="49" mass="5460">MGADIYSPEKVSTHNDAADLWITIDQEVYDLSNFIEEHPGGANSVFKFS</sequence>